<dbReference type="InterPro" id="IPR020581">
    <property type="entry name" value="GDC_P"/>
</dbReference>
<dbReference type="PANTHER" id="PTHR11773">
    <property type="entry name" value="GLYCINE DEHYDROGENASE, DECARBOXYLATING"/>
    <property type="match status" value="1"/>
</dbReference>
<dbReference type="Gene3D" id="3.90.1150.10">
    <property type="entry name" value="Aspartate Aminotransferase, domain 1"/>
    <property type="match status" value="2"/>
</dbReference>
<feature type="modified residue" description="N6-(pyridoxal phosphate)lysine" evidence="9">
    <location>
        <position position="703"/>
    </location>
</feature>
<reference evidence="12" key="1">
    <citation type="submission" date="2020-10" db="EMBL/GenBank/DDBJ databases">
        <authorList>
            <person name="Gilroy R."/>
        </authorList>
    </citation>
    <scope>NUCLEOTIDE SEQUENCE</scope>
    <source>
        <strain evidence="12">CHK158-818</strain>
    </source>
</reference>
<dbReference type="CDD" id="cd00613">
    <property type="entry name" value="GDC-P"/>
    <property type="match status" value="2"/>
</dbReference>
<dbReference type="PANTHER" id="PTHR11773:SF1">
    <property type="entry name" value="GLYCINE DEHYDROGENASE (DECARBOXYLATING), MITOCHONDRIAL"/>
    <property type="match status" value="1"/>
</dbReference>
<dbReference type="Proteomes" id="UP000824112">
    <property type="component" value="Unassembled WGS sequence"/>
</dbReference>
<comment type="subunit">
    <text evidence="4">The glycine cleavage system is composed of four proteins: P, T, L and H.</text>
</comment>
<dbReference type="AlphaFoldDB" id="A0A9D1SCM7"/>
<evidence type="ECO:0000256" key="5">
    <source>
        <dbReference type="ARBA" id="ARBA00012134"/>
    </source>
</evidence>
<keyword evidence="7 12" id="KW-0560">Oxidoreductase</keyword>
<evidence type="ECO:0000256" key="9">
    <source>
        <dbReference type="PIRSR" id="PIRSR603437-50"/>
    </source>
</evidence>
<comment type="catalytic activity">
    <reaction evidence="8">
        <text>N(6)-[(R)-lipoyl]-L-lysyl-[glycine-cleavage complex H protein] + glycine + H(+) = N(6)-[(R)-S(8)-aminomethyldihydrolipoyl]-L-lysyl-[glycine-cleavage complex H protein] + CO2</text>
        <dbReference type="Rhea" id="RHEA:24304"/>
        <dbReference type="Rhea" id="RHEA-COMP:10494"/>
        <dbReference type="Rhea" id="RHEA-COMP:10495"/>
        <dbReference type="ChEBI" id="CHEBI:15378"/>
        <dbReference type="ChEBI" id="CHEBI:16526"/>
        <dbReference type="ChEBI" id="CHEBI:57305"/>
        <dbReference type="ChEBI" id="CHEBI:83099"/>
        <dbReference type="ChEBI" id="CHEBI:83143"/>
        <dbReference type="EC" id="1.4.4.2"/>
    </reaction>
</comment>
<sequence>MKSDSFKNRHIGISESDKEQMLKVLGFNTMDEFISCVIPENIRHNALAGLPPAMSEREYAEHIHEIIEKNKLFTTYIGQGWYDTITPAPIVRNVLENPVWYTSYTPYQAEISQGRLEALINFQTAICELTAMPLANCSLLDDATAAAEAMTMMYNLRSKEQIKNGATTLFVDKKIFPQILAVIHTRGIPQGIQIEVGDYREFSFSDAVFGCIVQYPNAEGSPENYREFIEKAHNNGVKTAVVADILSLAILTPPGEWGADIVLGSTQRLGTPMYYGGPSAAYFATRDEFKRNMPGRIIGYSKDRYGKTALRMALQTREQHIKREKATSNICTAQALLASMVSFYTIYHGEEGLKEIAWRIHRFATYTASCLKTWKYSIENHFWFDTLRIKLPDTVTTDKLRSIALSKNVNLGYIGDEVSVSLDETTTLEDVNILLSIFAEAATQIYHPVENIPEEQHIDKELIRESCFMQQSVFKKYRTETELMRYIKRLERKDISLAHSMISLGSCTMKLNAASEMMPVSQIKLTNIHPMAPAEQTEGYRIIIQELNRYLSMITGFAGCSLQPNSGAAGEYTGLRCIRSYLESIGEVSRDVVLIPASAHGTNPASAHQAGFNVVVINCDTNGNVDMADLQLKAESYKDRLAACMITYPSTHGIFETEIAEICQIIHQNGGQLYMDGANMNAQVGLTCPGFIGADVCHLNLHKTFAMPHGGGGPGVGPICVAPHLVPFLPQHPLVNGETLDTVSAAPFGNIGMAVITYGYIRMMGADGLKEATEAAILNANYLASRLSDTYKVLYRGNSGFVGHELILDCHPIKEMCNITETDIAKRLMDYGFHAPTLSFPVHETLMIEPTESESLYELDRFIETLHSIYQEIEKIASGESDSKDNVLINSPHPEYEIAADEWPHSYSRKSAAYPLKWIEENKFWINVARIDNAFGDRNLIARVQA</sequence>
<keyword evidence="6 9" id="KW-0663">Pyridoxal phosphate</keyword>
<dbReference type="InterPro" id="IPR049316">
    <property type="entry name" value="GDC-P_C"/>
</dbReference>
<dbReference type="Gene3D" id="3.40.640.10">
    <property type="entry name" value="Type I PLP-dependent aspartate aminotransferase-like (Major domain)"/>
    <property type="match status" value="2"/>
</dbReference>
<evidence type="ECO:0000313" key="12">
    <source>
        <dbReference type="EMBL" id="HIU54683.1"/>
    </source>
</evidence>
<evidence type="ECO:0000259" key="11">
    <source>
        <dbReference type="Pfam" id="PF21478"/>
    </source>
</evidence>
<comment type="similarity">
    <text evidence="3">Belongs to the GcvP family.</text>
</comment>
<organism evidence="12 13">
    <name type="scientific">Candidatus Gallibacteroides avistercoris</name>
    <dbReference type="NCBI Taxonomy" id="2840833"/>
    <lineage>
        <taxon>Bacteria</taxon>
        <taxon>Pseudomonadati</taxon>
        <taxon>Bacteroidota</taxon>
        <taxon>Bacteroidia</taxon>
        <taxon>Bacteroidales</taxon>
        <taxon>Bacteroidaceae</taxon>
        <taxon>Bacteroidaceae incertae sedis</taxon>
        <taxon>Candidatus Gallibacteroides</taxon>
    </lineage>
</organism>
<evidence type="ECO:0000256" key="4">
    <source>
        <dbReference type="ARBA" id="ARBA00011690"/>
    </source>
</evidence>
<dbReference type="InterPro" id="IPR015421">
    <property type="entry name" value="PyrdxlP-dep_Trfase_major"/>
</dbReference>
<dbReference type="NCBIfam" id="TIGR00461">
    <property type="entry name" value="gcvP"/>
    <property type="match status" value="1"/>
</dbReference>
<dbReference type="EMBL" id="DVNA01000058">
    <property type="protein sequence ID" value="HIU54683.1"/>
    <property type="molecule type" value="Genomic_DNA"/>
</dbReference>
<dbReference type="Pfam" id="PF02347">
    <property type="entry name" value="GDC-P"/>
    <property type="match status" value="1"/>
</dbReference>
<evidence type="ECO:0000256" key="8">
    <source>
        <dbReference type="ARBA" id="ARBA00049026"/>
    </source>
</evidence>
<dbReference type="InterPro" id="IPR015422">
    <property type="entry name" value="PyrdxlP-dep_Trfase_small"/>
</dbReference>
<dbReference type="GO" id="GO:0005829">
    <property type="term" value="C:cytosol"/>
    <property type="evidence" value="ECO:0007669"/>
    <property type="project" value="TreeGrafter"/>
</dbReference>
<dbReference type="InterPro" id="IPR049315">
    <property type="entry name" value="GDC-P_N"/>
</dbReference>
<gene>
    <name evidence="12" type="primary">gcvP</name>
    <name evidence="12" type="ORF">IAB03_02615</name>
</gene>
<accession>A0A9D1SCM7</accession>
<evidence type="ECO:0000259" key="10">
    <source>
        <dbReference type="Pfam" id="PF02347"/>
    </source>
</evidence>
<evidence type="ECO:0000313" key="13">
    <source>
        <dbReference type="Proteomes" id="UP000824112"/>
    </source>
</evidence>
<evidence type="ECO:0000256" key="7">
    <source>
        <dbReference type="ARBA" id="ARBA00023002"/>
    </source>
</evidence>
<dbReference type="GO" id="GO:0004375">
    <property type="term" value="F:glycine dehydrogenase (decarboxylating) activity"/>
    <property type="evidence" value="ECO:0007669"/>
    <property type="project" value="UniProtKB-EC"/>
</dbReference>
<dbReference type="GO" id="GO:0005960">
    <property type="term" value="C:glycine cleavage complex"/>
    <property type="evidence" value="ECO:0007669"/>
    <property type="project" value="TreeGrafter"/>
</dbReference>
<dbReference type="FunFam" id="3.40.640.10:FF:000224">
    <property type="entry name" value="Probable glycine dehydrogenase (decarboxylating) subunit 2"/>
    <property type="match status" value="1"/>
</dbReference>
<dbReference type="GO" id="GO:0016594">
    <property type="term" value="F:glycine binding"/>
    <property type="evidence" value="ECO:0007669"/>
    <property type="project" value="TreeGrafter"/>
</dbReference>
<dbReference type="InterPro" id="IPR003437">
    <property type="entry name" value="GcvP"/>
</dbReference>
<comment type="function">
    <text evidence="2">The glycine cleavage system catalyzes the degradation of glycine. The P protein binds the alpha-amino group of glycine through its pyridoxal phosphate cofactor; CO(2) is released and the remaining methylamine moiety is then transferred to the lipoamide cofactor of the H protein.</text>
</comment>
<feature type="domain" description="Glycine dehydrogenase C-terminal" evidence="11">
    <location>
        <begin position="772"/>
        <end position="893"/>
    </location>
</feature>
<dbReference type="GO" id="GO:0019464">
    <property type="term" value="P:glycine decarboxylation via glycine cleavage system"/>
    <property type="evidence" value="ECO:0007669"/>
    <property type="project" value="TreeGrafter"/>
</dbReference>
<protein>
    <recommendedName>
        <fullName evidence="5">glycine dehydrogenase (aminomethyl-transferring)</fullName>
        <ecNumber evidence="5">1.4.4.2</ecNumber>
    </recommendedName>
</protein>
<evidence type="ECO:0000256" key="2">
    <source>
        <dbReference type="ARBA" id="ARBA00003788"/>
    </source>
</evidence>
<reference evidence="12" key="2">
    <citation type="journal article" date="2021" name="PeerJ">
        <title>Extensive microbial diversity within the chicken gut microbiome revealed by metagenomics and culture.</title>
        <authorList>
            <person name="Gilroy R."/>
            <person name="Ravi A."/>
            <person name="Getino M."/>
            <person name="Pursley I."/>
            <person name="Horton D.L."/>
            <person name="Alikhan N.F."/>
            <person name="Baker D."/>
            <person name="Gharbi K."/>
            <person name="Hall N."/>
            <person name="Watson M."/>
            <person name="Adriaenssens E.M."/>
            <person name="Foster-Nyarko E."/>
            <person name="Jarju S."/>
            <person name="Secka A."/>
            <person name="Antonio M."/>
            <person name="Oren A."/>
            <person name="Chaudhuri R.R."/>
            <person name="La Ragione R."/>
            <person name="Hildebrand F."/>
            <person name="Pallen M.J."/>
        </authorList>
    </citation>
    <scope>NUCLEOTIDE SEQUENCE</scope>
    <source>
        <strain evidence="12">CHK158-818</strain>
    </source>
</reference>
<dbReference type="EC" id="1.4.4.2" evidence="5"/>
<name>A0A9D1SCM7_9BACT</name>
<evidence type="ECO:0000256" key="1">
    <source>
        <dbReference type="ARBA" id="ARBA00001933"/>
    </source>
</evidence>
<dbReference type="NCBIfam" id="NF003346">
    <property type="entry name" value="PRK04366.1"/>
    <property type="match status" value="1"/>
</dbReference>
<comment type="caution">
    <text evidence="12">The sequence shown here is derived from an EMBL/GenBank/DDBJ whole genome shotgun (WGS) entry which is preliminary data.</text>
</comment>
<dbReference type="GO" id="GO:0030170">
    <property type="term" value="F:pyridoxal phosphate binding"/>
    <property type="evidence" value="ECO:0007669"/>
    <property type="project" value="TreeGrafter"/>
</dbReference>
<evidence type="ECO:0000256" key="3">
    <source>
        <dbReference type="ARBA" id="ARBA00010756"/>
    </source>
</evidence>
<feature type="domain" description="Glycine cleavage system P-protein N-terminal" evidence="10">
    <location>
        <begin position="8"/>
        <end position="438"/>
    </location>
</feature>
<comment type="cofactor">
    <cofactor evidence="1 9">
        <name>pyridoxal 5'-phosphate</name>
        <dbReference type="ChEBI" id="CHEBI:597326"/>
    </cofactor>
</comment>
<dbReference type="InterPro" id="IPR015424">
    <property type="entry name" value="PyrdxlP-dep_Trfase"/>
</dbReference>
<dbReference type="Pfam" id="PF21478">
    <property type="entry name" value="GcvP2_C"/>
    <property type="match status" value="1"/>
</dbReference>
<evidence type="ECO:0000256" key="6">
    <source>
        <dbReference type="ARBA" id="ARBA00022898"/>
    </source>
</evidence>
<dbReference type="SUPFAM" id="SSF53383">
    <property type="entry name" value="PLP-dependent transferases"/>
    <property type="match status" value="2"/>
</dbReference>
<proteinExistence type="inferred from homology"/>